<sequence>MTCIMSIAISKATKRTLVTNYMGIHLVTKKKIRQLYKQVNAAMNNNSHGQESVMNKGKAKMPQGMSNFFTEEQYGQIMRLLNKEKAEEHKTNMAEIQVLRLSYYQ</sequence>
<organism evidence="1 2">
    <name type="scientific">Nicotiana sylvestris</name>
    <name type="common">Wood tobacco</name>
    <name type="synonym">South American tobacco</name>
    <dbReference type="NCBI Taxonomy" id="4096"/>
    <lineage>
        <taxon>Eukaryota</taxon>
        <taxon>Viridiplantae</taxon>
        <taxon>Streptophyta</taxon>
        <taxon>Embryophyta</taxon>
        <taxon>Tracheophyta</taxon>
        <taxon>Spermatophyta</taxon>
        <taxon>Magnoliopsida</taxon>
        <taxon>eudicotyledons</taxon>
        <taxon>Gunneridae</taxon>
        <taxon>Pentapetalae</taxon>
        <taxon>asterids</taxon>
        <taxon>lamiids</taxon>
        <taxon>Solanales</taxon>
        <taxon>Solanaceae</taxon>
        <taxon>Nicotianoideae</taxon>
        <taxon>Nicotianeae</taxon>
        <taxon>Nicotiana</taxon>
    </lineage>
</organism>
<reference evidence="2" key="2">
    <citation type="submission" date="2025-08" db="UniProtKB">
        <authorList>
            <consortium name="RefSeq"/>
        </authorList>
    </citation>
    <scope>IDENTIFICATION</scope>
    <source>
        <tissue evidence="2">Leaf</tissue>
    </source>
</reference>
<protein>
    <submittedName>
        <fullName evidence="2">Uncharacterized protein LOC104236882</fullName>
    </submittedName>
</protein>
<dbReference type="AlphaFoldDB" id="A0A1U7XHU4"/>
<evidence type="ECO:0000313" key="2">
    <source>
        <dbReference type="RefSeq" id="XP_009789231.1"/>
    </source>
</evidence>
<accession>A0A1U7XHU4</accession>
<proteinExistence type="predicted"/>
<evidence type="ECO:0000313" key="1">
    <source>
        <dbReference type="Proteomes" id="UP000189701"/>
    </source>
</evidence>
<name>A0A1U7XHU4_NICSY</name>
<keyword evidence="1" id="KW-1185">Reference proteome</keyword>
<dbReference type="RefSeq" id="XP_009789231.1">
    <property type="nucleotide sequence ID" value="XM_009790929.1"/>
</dbReference>
<dbReference type="Proteomes" id="UP000189701">
    <property type="component" value="Unplaced"/>
</dbReference>
<gene>
    <name evidence="2" type="primary">LOC104236882</name>
</gene>
<reference evidence="1" key="1">
    <citation type="journal article" date="2013" name="Genome Biol.">
        <title>Reference genomes and transcriptomes of Nicotiana sylvestris and Nicotiana tomentosiformis.</title>
        <authorList>
            <person name="Sierro N."/>
            <person name="Battey J.N."/>
            <person name="Ouadi S."/>
            <person name="Bovet L."/>
            <person name="Goepfert S."/>
            <person name="Bakaher N."/>
            <person name="Peitsch M.C."/>
            <person name="Ivanov N.V."/>
        </authorList>
    </citation>
    <scope>NUCLEOTIDE SEQUENCE [LARGE SCALE GENOMIC DNA]</scope>
</reference>